<dbReference type="PANTHER" id="PTHR19282">
    <property type="entry name" value="TETRASPANIN"/>
    <property type="match status" value="1"/>
</dbReference>
<keyword evidence="5 6" id="KW-0472">Membrane</keyword>
<dbReference type="eggNOG" id="KOG3882">
    <property type="taxonomic scope" value="Eukaryota"/>
</dbReference>
<feature type="transmembrane region" description="Helical" evidence="6">
    <location>
        <begin position="12"/>
        <end position="37"/>
    </location>
</feature>
<comment type="subcellular location">
    <subcellularLocation>
        <location evidence="1">Membrane</location>
        <topology evidence="1">Multi-pass membrane protein</topology>
    </subcellularLocation>
</comment>
<dbReference type="PRINTS" id="PR00259">
    <property type="entry name" value="TMFOUR"/>
</dbReference>
<dbReference type="Pfam" id="PF00335">
    <property type="entry name" value="Tetraspanin"/>
    <property type="match status" value="1"/>
</dbReference>
<dbReference type="PANTHER" id="PTHR19282:SF552">
    <property type="entry name" value="TETRASPANIN"/>
    <property type="match status" value="1"/>
</dbReference>
<evidence type="ECO:0000256" key="6">
    <source>
        <dbReference type="SAM" id="Phobius"/>
    </source>
</evidence>
<evidence type="ECO:0000256" key="1">
    <source>
        <dbReference type="ARBA" id="ARBA00004141"/>
    </source>
</evidence>
<comment type="similarity">
    <text evidence="2">Belongs to the tetraspanin (TM4SF) family.</text>
</comment>
<dbReference type="InterPro" id="IPR018499">
    <property type="entry name" value="Tetraspanin/Peripherin"/>
</dbReference>
<evidence type="ECO:0008006" key="8">
    <source>
        <dbReference type="Google" id="ProtNLM"/>
    </source>
</evidence>
<organism evidence="7">
    <name type="scientific">Musca domestica</name>
    <name type="common">House fly</name>
    <dbReference type="NCBI Taxonomy" id="7370"/>
    <lineage>
        <taxon>Eukaryota</taxon>
        <taxon>Metazoa</taxon>
        <taxon>Ecdysozoa</taxon>
        <taxon>Arthropoda</taxon>
        <taxon>Hexapoda</taxon>
        <taxon>Insecta</taxon>
        <taxon>Pterygota</taxon>
        <taxon>Neoptera</taxon>
        <taxon>Endopterygota</taxon>
        <taxon>Diptera</taxon>
        <taxon>Brachycera</taxon>
        <taxon>Muscomorpha</taxon>
        <taxon>Muscoidea</taxon>
        <taxon>Muscidae</taxon>
        <taxon>Musca</taxon>
    </lineage>
</organism>
<dbReference type="OrthoDB" id="6134317at2759"/>
<dbReference type="AlphaFoldDB" id="A0A1I8MSF8"/>
<dbReference type="VEuPathDB" id="VectorBase:MDOA007982"/>
<protein>
    <recommendedName>
        <fullName evidence="8">Tetraspanin</fullName>
    </recommendedName>
</protein>
<name>A0A1I8MSF8_MUSDO</name>
<accession>A0A1I8MSF8</accession>
<feature type="transmembrane region" description="Helical" evidence="6">
    <location>
        <begin position="66"/>
        <end position="87"/>
    </location>
</feature>
<keyword evidence="4 6" id="KW-1133">Transmembrane helix</keyword>
<feature type="transmembrane region" description="Helical" evidence="6">
    <location>
        <begin position="99"/>
        <end position="120"/>
    </location>
</feature>
<reference evidence="7" key="1">
    <citation type="submission" date="2020-05" db="UniProtKB">
        <authorList>
            <consortium name="EnsemblMetazoa"/>
        </authorList>
    </citation>
    <scope>IDENTIFICATION</scope>
    <source>
        <strain evidence="7">Aabys</strain>
    </source>
</reference>
<dbReference type="GO" id="GO:0005886">
    <property type="term" value="C:plasma membrane"/>
    <property type="evidence" value="ECO:0007669"/>
    <property type="project" value="TreeGrafter"/>
</dbReference>
<evidence type="ECO:0000256" key="2">
    <source>
        <dbReference type="ARBA" id="ARBA00006840"/>
    </source>
</evidence>
<keyword evidence="3 6" id="KW-0812">Transmembrane</keyword>
<evidence type="ECO:0000256" key="5">
    <source>
        <dbReference type="ARBA" id="ARBA00023136"/>
    </source>
</evidence>
<evidence type="ECO:0000256" key="4">
    <source>
        <dbReference type="ARBA" id="ARBA00022989"/>
    </source>
</evidence>
<gene>
    <name evidence="7" type="primary">101899067</name>
</gene>
<sequence>MGSDCGVWFGKYVLCIFNFVFFILGTIVLGTGIWLAVDKSSLIALFKMVESEHINEFTQPQVIEQMAYVLIAIGGFMFLMSFLGYCGAIRESRCLLTTYGVFMILLLIAEIVAGGLAAFYKETV</sequence>
<dbReference type="InterPro" id="IPR018503">
    <property type="entry name" value="Tetraspanin_CS"/>
</dbReference>
<dbReference type="VEuPathDB" id="VectorBase:MDOMA2_010244"/>
<dbReference type="PROSITE" id="PS00421">
    <property type="entry name" value="TM4_1"/>
    <property type="match status" value="1"/>
</dbReference>
<evidence type="ECO:0000256" key="3">
    <source>
        <dbReference type="ARBA" id="ARBA00022692"/>
    </source>
</evidence>
<proteinExistence type="inferred from homology"/>
<evidence type="ECO:0000313" key="7">
    <source>
        <dbReference type="EnsemblMetazoa" id="MDOA007982-PB"/>
    </source>
</evidence>
<dbReference type="EnsemblMetazoa" id="MDOA007982-RB">
    <property type="protein sequence ID" value="MDOA007982-PB"/>
    <property type="gene ID" value="MDOA007982"/>
</dbReference>